<gene>
    <name evidence="4" type="primary">jg21733</name>
    <name evidence="4" type="ORF">PAEG_LOCUS21859</name>
</gene>
<protein>
    <submittedName>
        <fullName evidence="4">Jg21733 protein</fullName>
    </submittedName>
</protein>
<dbReference type="SUPFAM" id="SSF54236">
    <property type="entry name" value="Ubiquitin-like"/>
    <property type="match status" value="1"/>
</dbReference>
<dbReference type="EMBL" id="CAKXAJ010025994">
    <property type="protein sequence ID" value="CAH2249156.1"/>
    <property type="molecule type" value="Genomic_DNA"/>
</dbReference>
<dbReference type="PANTHER" id="PTHR46555">
    <property type="entry name" value="UBIQUITIN-LIKE PROTEIN 4A"/>
    <property type="match status" value="1"/>
</dbReference>
<evidence type="ECO:0000259" key="3">
    <source>
        <dbReference type="PROSITE" id="PS50053"/>
    </source>
</evidence>
<dbReference type="PANTHER" id="PTHR46555:SF1">
    <property type="entry name" value="UBIQUITIN-LIKE PROTEIN 4A"/>
    <property type="match status" value="1"/>
</dbReference>
<feature type="domain" description="Ubiquitin-like" evidence="3">
    <location>
        <begin position="1"/>
        <end position="77"/>
    </location>
</feature>
<dbReference type="GO" id="GO:0051087">
    <property type="term" value="F:protein-folding chaperone binding"/>
    <property type="evidence" value="ECO:0007669"/>
    <property type="project" value="TreeGrafter"/>
</dbReference>
<evidence type="ECO:0000256" key="1">
    <source>
        <dbReference type="ARBA" id="ARBA00004514"/>
    </source>
</evidence>
<name>A0A8S4S9A9_9NEOP</name>
<dbReference type="OrthoDB" id="417450at2759"/>
<evidence type="ECO:0000256" key="2">
    <source>
        <dbReference type="ARBA" id="ARBA00022490"/>
    </source>
</evidence>
<organism evidence="4 5">
    <name type="scientific">Pararge aegeria aegeria</name>
    <dbReference type="NCBI Taxonomy" id="348720"/>
    <lineage>
        <taxon>Eukaryota</taxon>
        <taxon>Metazoa</taxon>
        <taxon>Ecdysozoa</taxon>
        <taxon>Arthropoda</taxon>
        <taxon>Hexapoda</taxon>
        <taxon>Insecta</taxon>
        <taxon>Pterygota</taxon>
        <taxon>Neoptera</taxon>
        <taxon>Endopterygota</taxon>
        <taxon>Lepidoptera</taxon>
        <taxon>Glossata</taxon>
        <taxon>Ditrysia</taxon>
        <taxon>Papilionoidea</taxon>
        <taxon>Nymphalidae</taxon>
        <taxon>Satyrinae</taxon>
        <taxon>Satyrini</taxon>
        <taxon>Parargina</taxon>
        <taxon>Pararge</taxon>
    </lineage>
</organism>
<sequence>MNITIKQLQGGECALEVFPTTKILDIKQQIATKLKIPILEQKLLLLGRALNDEQTVQSYPSIKNGTKLNLVVKKPDGIIEAATKYFKSGGITETEARAKAHIFVKTLEDNFAKLSWDDIERLSIDCMLDENGRLLDSENQENECDYDEFEP</sequence>
<dbReference type="Pfam" id="PF00240">
    <property type="entry name" value="ubiquitin"/>
    <property type="match status" value="1"/>
</dbReference>
<evidence type="ECO:0000313" key="4">
    <source>
        <dbReference type="EMBL" id="CAH2249156.1"/>
    </source>
</evidence>
<evidence type="ECO:0000313" key="5">
    <source>
        <dbReference type="Proteomes" id="UP000838756"/>
    </source>
</evidence>
<dbReference type="GO" id="GO:0006620">
    <property type="term" value="P:post-translational protein targeting to endoplasmic reticulum membrane"/>
    <property type="evidence" value="ECO:0007669"/>
    <property type="project" value="InterPro"/>
</dbReference>
<dbReference type="GO" id="GO:0071816">
    <property type="term" value="P:tail-anchored membrane protein insertion into ER membrane"/>
    <property type="evidence" value="ECO:0007669"/>
    <property type="project" value="TreeGrafter"/>
</dbReference>
<dbReference type="GO" id="GO:0071818">
    <property type="term" value="C:BAT3 complex"/>
    <property type="evidence" value="ECO:0007669"/>
    <property type="project" value="TreeGrafter"/>
</dbReference>
<keyword evidence="2" id="KW-0963">Cytoplasm</keyword>
<dbReference type="Gene3D" id="3.10.20.90">
    <property type="entry name" value="Phosphatidylinositol 3-kinase Catalytic Subunit, Chain A, domain 1"/>
    <property type="match status" value="1"/>
</dbReference>
<proteinExistence type="predicted"/>
<dbReference type="SMART" id="SM00213">
    <property type="entry name" value="UBQ"/>
    <property type="match status" value="1"/>
</dbReference>
<dbReference type="Proteomes" id="UP000838756">
    <property type="component" value="Unassembled WGS sequence"/>
</dbReference>
<comment type="subcellular location">
    <subcellularLocation>
        <location evidence="1">Cytoplasm</location>
        <location evidence="1">Cytosol</location>
    </subcellularLocation>
</comment>
<dbReference type="InterPro" id="IPR047154">
    <property type="entry name" value="UBL4A-like"/>
</dbReference>
<dbReference type="PROSITE" id="PS50053">
    <property type="entry name" value="UBIQUITIN_2"/>
    <property type="match status" value="1"/>
</dbReference>
<accession>A0A8S4S9A9</accession>
<dbReference type="AlphaFoldDB" id="A0A8S4S9A9"/>
<keyword evidence="5" id="KW-1185">Reference proteome</keyword>
<comment type="caution">
    <text evidence="4">The sequence shown here is derived from an EMBL/GenBank/DDBJ whole genome shotgun (WGS) entry which is preliminary data.</text>
</comment>
<reference evidence="4" key="1">
    <citation type="submission" date="2022-03" db="EMBL/GenBank/DDBJ databases">
        <authorList>
            <person name="Lindestad O."/>
        </authorList>
    </citation>
    <scope>NUCLEOTIDE SEQUENCE</scope>
</reference>
<dbReference type="InterPro" id="IPR000626">
    <property type="entry name" value="Ubiquitin-like_dom"/>
</dbReference>
<dbReference type="InterPro" id="IPR029071">
    <property type="entry name" value="Ubiquitin-like_domsf"/>
</dbReference>